<dbReference type="AlphaFoldDB" id="A0A2H0BVS4"/>
<comment type="caution">
    <text evidence="1">The sequence shown here is derived from an EMBL/GenBank/DDBJ whole genome shotgun (WGS) entry which is preliminary data.</text>
</comment>
<evidence type="ECO:0000313" key="1">
    <source>
        <dbReference type="EMBL" id="PIP61140.1"/>
    </source>
</evidence>
<sequence length="79" mass="9131">MPQLLTITALRKQLFPVADRVIKTGVSVKFTKDNHVLKLSVEKKPDKLANLRKHNVIVGNPEDLVNFKVWEWNEPENIK</sequence>
<dbReference type="Proteomes" id="UP000231246">
    <property type="component" value="Unassembled WGS sequence"/>
</dbReference>
<gene>
    <name evidence="1" type="ORF">COW99_05095</name>
</gene>
<proteinExistence type="predicted"/>
<accession>A0A2H0BVS4</accession>
<reference evidence="1 2" key="1">
    <citation type="submission" date="2017-09" db="EMBL/GenBank/DDBJ databases">
        <title>Depth-based differentiation of microbial function through sediment-hosted aquifers and enrichment of novel symbionts in the deep terrestrial subsurface.</title>
        <authorList>
            <person name="Probst A.J."/>
            <person name="Ladd B."/>
            <person name="Jarett J.K."/>
            <person name="Geller-Mcgrath D.E."/>
            <person name="Sieber C.M."/>
            <person name="Emerson J.B."/>
            <person name="Anantharaman K."/>
            <person name="Thomas B.C."/>
            <person name="Malmstrom R."/>
            <person name="Stieglmeier M."/>
            <person name="Klingl A."/>
            <person name="Woyke T."/>
            <person name="Ryan C.M."/>
            <person name="Banfield J.F."/>
        </authorList>
    </citation>
    <scope>NUCLEOTIDE SEQUENCE [LARGE SCALE GENOMIC DNA]</scope>
    <source>
        <strain evidence="1">CG22_combo_CG10-13_8_21_14_all_38_20</strain>
    </source>
</reference>
<name>A0A2H0BVS4_9BACT</name>
<dbReference type="EMBL" id="PCTA01000033">
    <property type="protein sequence ID" value="PIP61140.1"/>
    <property type="molecule type" value="Genomic_DNA"/>
</dbReference>
<protein>
    <submittedName>
        <fullName evidence="1">Type II toxin-antitoxin system prevent-host-death family antitoxin</fullName>
    </submittedName>
</protein>
<evidence type="ECO:0000313" key="2">
    <source>
        <dbReference type="Proteomes" id="UP000231246"/>
    </source>
</evidence>
<organism evidence="1 2">
    <name type="scientific">Candidatus Roizmanbacteria bacterium CG22_combo_CG10-13_8_21_14_all_38_20</name>
    <dbReference type="NCBI Taxonomy" id="1974862"/>
    <lineage>
        <taxon>Bacteria</taxon>
        <taxon>Candidatus Roizmaniibacteriota</taxon>
    </lineage>
</organism>